<dbReference type="InterPro" id="IPR004821">
    <property type="entry name" value="Cyt_trans-like"/>
</dbReference>
<dbReference type="NCBIfam" id="TIGR00125">
    <property type="entry name" value="cyt_tran_rel"/>
    <property type="match status" value="1"/>
</dbReference>
<evidence type="ECO:0000313" key="4">
    <source>
        <dbReference type="Proteomes" id="UP001152484"/>
    </source>
</evidence>
<dbReference type="AlphaFoldDB" id="A0A9P1E2Z8"/>
<sequence length="173" mass="19159">MMNEESAAQLDLSPPNSYSAVVIGGTFDRLHNGHRVFLKAAAVLSRERIVVGVCDGPMLTKKKYADLIEPIKQRMQNVEDYIKSIKPELVVQAEPIVDPYGPSIIDENLEAIVVSKETLPGGFAVNKKRTERGLLQLKIEVVDILFEESSADKLSSSALRELEAKKLRSTHTD</sequence>
<dbReference type="Proteomes" id="UP001152484">
    <property type="component" value="Unassembled WGS sequence"/>
</dbReference>
<dbReference type="CDD" id="cd02164">
    <property type="entry name" value="PPAT_CoAS"/>
    <property type="match status" value="1"/>
</dbReference>
<dbReference type="EMBL" id="CAMAPE010000009">
    <property type="protein sequence ID" value="CAH9074880.1"/>
    <property type="molecule type" value="Genomic_DNA"/>
</dbReference>
<dbReference type="InterPro" id="IPR014729">
    <property type="entry name" value="Rossmann-like_a/b/a_fold"/>
</dbReference>
<dbReference type="SUPFAM" id="SSF52374">
    <property type="entry name" value="Nucleotidylyl transferase"/>
    <property type="match status" value="1"/>
</dbReference>
<dbReference type="Pfam" id="PF01467">
    <property type="entry name" value="CTP_transf_like"/>
    <property type="match status" value="1"/>
</dbReference>
<proteinExistence type="predicted"/>
<organism evidence="3 4">
    <name type="scientific">Cuscuta europaea</name>
    <name type="common">European dodder</name>
    <dbReference type="NCBI Taxonomy" id="41803"/>
    <lineage>
        <taxon>Eukaryota</taxon>
        <taxon>Viridiplantae</taxon>
        <taxon>Streptophyta</taxon>
        <taxon>Embryophyta</taxon>
        <taxon>Tracheophyta</taxon>
        <taxon>Spermatophyta</taxon>
        <taxon>Magnoliopsida</taxon>
        <taxon>eudicotyledons</taxon>
        <taxon>Gunneridae</taxon>
        <taxon>Pentapetalae</taxon>
        <taxon>asterids</taxon>
        <taxon>lamiids</taxon>
        <taxon>Solanales</taxon>
        <taxon>Convolvulaceae</taxon>
        <taxon>Cuscuteae</taxon>
        <taxon>Cuscuta</taxon>
        <taxon>Cuscuta subgen. Cuscuta</taxon>
    </lineage>
</organism>
<accession>A0A9P1E2Z8</accession>
<dbReference type="OrthoDB" id="27911at2759"/>
<dbReference type="PANTHER" id="PTHR10695">
    <property type="entry name" value="DEPHOSPHO-COA KINASE-RELATED"/>
    <property type="match status" value="1"/>
</dbReference>
<dbReference type="GO" id="GO:0004140">
    <property type="term" value="F:dephospho-CoA kinase activity"/>
    <property type="evidence" value="ECO:0007669"/>
    <property type="project" value="TreeGrafter"/>
</dbReference>
<dbReference type="NCBIfam" id="NF001985">
    <property type="entry name" value="PRK00777.1"/>
    <property type="match status" value="1"/>
</dbReference>
<dbReference type="GO" id="GO:0004595">
    <property type="term" value="F:pantetheine-phosphate adenylyltransferase activity"/>
    <property type="evidence" value="ECO:0007669"/>
    <property type="project" value="TreeGrafter"/>
</dbReference>
<feature type="domain" description="Cytidyltransferase-like" evidence="2">
    <location>
        <begin position="22"/>
        <end position="161"/>
    </location>
</feature>
<evidence type="ECO:0000313" key="3">
    <source>
        <dbReference type="EMBL" id="CAH9074880.1"/>
    </source>
</evidence>
<comment type="pathway">
    <text evidence="1">Cofactor biosynthesis; coenzyme A biosynthesis.</text>
</comment>
<gene>
    <name evidence="3" type="ORF">CEURO_LOCUS5353</name>
</gene>
<keyword evidence="4" id="KW-1185">Reference proteome</keyword>
<protein>
    <recommendedName>
        <fullName evidence="2">Cytidyltransferase-like domain-containing protein</fullName>
    </recommendedName>
</protein>
<dbReference type="PANTHER" id="PTHR10695:SF46">
    <property type="entry name" value="BIFUNCTIONAL COENZYME A SYNTHASE-RELATED"/>
    <property type="match status" value="1"/>
</dbReference>
<dbReference type="GO" id="GO:0015937">
    <property type="term" value="P:coenzyme A biosynthetic process"/>
    <property type="evidence" value="ECO:0007669"/>
    <property type="project" value="TreeGrafter"/>
</dbReference>
<comment type="caution">
    <text evidence="3">The sequence shown here is derived from an EMBL/GenBank/DDBJ whole genome shotgun (WGS) entry which is preliminary data.</text>
</comment>
<name>A0A9P1E2Z8_CUSEU</name>
<dbReference type="FunFam" id="3.40.50.620:FF:000089">
    <property type="entry name" value="Bifunctional coenzyme A synthase"/>
    <property type="match status" value="1"/>
</dbReference>
<evidence type="ECO:0000259" key="2">
    <source>
        <dbReference type="Pfam" id="PF01467"/>
    </source>
</evidence>
<dbReference type="Gene3D" id="3.40.50.620">
    <property type="entry name" value="HUPs"/>
    <property type="match status" value="1"/>
</dbReference>
<evidence type="ECO:0000256" key="1">
    <source>
        <dbReference type="ARBA" id="ARBA00004724"/>
    </source>
</evidence>
<reference evidence="3" key="1">
    <citation type="submission" date="2022-07" db="EMBL/GenBank/DDBJ databases">
        <authorList>
            <person name="Macas J."/>
            <person name="Novak P."/>
            <person name="Neumann P."/>
        </authorList>
    </citation>
    <scope>NUCLEOTIDE SEQUENCE</scope>
</reference>